<sequence length="217" mass="23954">MVHSLGHGQCADEHHDHGHEHDHDHDMPGGGPQDNLFVHIDRENVVALNSTSQGSTVIKPWHERTDETKFVESDADDQLILRVPFTGSVKLRSLLLKTGPADLTPTKVALFPNIESFDFSDLADREPTHQHPVAQSRDVGEYALKPAKFSSVSTITLFFPAAQGGDVTRVYYVGFLGQFTQHRVAPIITVYEAQANPADHQKIKGTDGLDAQTSPFR</sequence>
<dbReference type="Proteomes" id="UP000814128">
    <property type="component" value="Unassembled WGS sequence"/>
</dbReference>
<evidence type="ECO:0000313" key="1">
    <source>
        <dbReference type="EMBL" id="KAI0028976.1"/>
    </source>
</evidence>
<gene>
    <name evidence="1" type="ORF">K488DRAFT_80407</name>
</gene>
<accession>A0ACB8QAZ6</accession>
<protein>
    <submittedName>
        <fullName evidence="1">Galactose-binding domain-like protein</fullName>
    </submittedName>
</protein>
<proteinExistence type="predicted"/>
<reference evidence="1" key="1">
    <citation type="submission" date="2021-02" db="EMBL/GenBank/DDBJ databases">
        <authorList>
            <consortium name="DOE Joint Genome Institute"/>
            <person name="Ahrendt S."/>
            <person name="Looney B.P."/>
            <person name="Miyauchi S."/>
            <person name="Morin E."/>
            <person name="Drula E."/>
            <person name="Courty P.E."/>
            <person name="Chicoki N."/>
            <person name="Fauchery L."/>
            <person name="Kohler A."/>
            <person name="Kuo A."/>
            <person name="Labutti K."/>
            <person name="Pangilinan J."/>
            <person name="Lipzen A."/>
            <person name="Riley R."/>
            <person name="Andreopoulos W."/>
            <person name="He G."/>
            <person name="Johnson J."/>
            <person name="Barry K.W."/>
            <person name="Grigoriev I.V."/>
            <person name="Nagy L."/>
            <person name="Hibbett D."/>
            <person name="Henrissat B."/>
            <person name="Matheny P.B."/>
            <person name="Labbe J."/>
            <person name="Martin F."/>
        </authorList>
    </citation>
    <scope>NUCLEOTIDE SEQUENCE</scope>
    <source>
        <strain evidence="1">EC-137</strain>
    </source>
</reference>
<reference evidence="1" key="2">
    <citation type="journal article" date="2022" name="New Phytol.">
        <title>Evolutionary transition to the ectomycorrhizal habit in the genomes of a hyperdiverse lineage of mushroom-forming fungi.</title>
        <authorList>
            <person name="Looney B."/>
            <person name="Miyauchi S."/>
            <person name="Morin E."/>
            <person name="Drula E."/>
            <person name="Courty P.E."/>
            <person name="Kohler A."/>
            <person name="Kuo A."/>
            <person name="LaButti K."/>
            <person name="Pangilinan J."/>
            <person name="Lipzen A."/>
            <person name="Riley R."/>
            <person name="Andreopoulos W."/>
            <person name="He G."/>
            <person name="Johnson J."/>
            <person name="Nolan M."/>
            <person name="Tritt A."/>
            <person name="Barry K.W."/>
            <person name="Grigoriev I.V."/>
            <person name="Nagy L.G."/>
            <person name="Hibbett D."/>
            <person name="Henrissat B."/>
            <person name="Matheny P.B."/>
            <person name="Labbe J."/>
            <person name="Martin F.M."/>
        </authorList>
    </citation>
    <scope>NUCLEOTIDE SEQUENCE</scope>
    <source>
        <strain evidence="1">EC-137</strain>
    </source>
</reference>
<organism evidence="1 2">
    <name type="scientific">Vararia minispora EC-137</name>
    <dbReference type="NCBI Taxonomy" id="1314806"/>
    <lineage>
        <taxon>Eukaryota</taxon>
        <taxon>Fungi</taxon>
        <taxon>Dikarya</taxon>
        <taxon>Basidiomycota</taxon>
        <taxon>Agaricomycotina</taxon>
        <taxon>Agaricomycetes</taxon>
        <taxon>Russulales</taxon>
        <taxon>Lachnocladiaceae</taxon>
        <taxon>Vararia</taxon>
    </lineage>
</organism>
<comment type="caution">
    <text evidence="1">The sequence shown here is derived from an EMBL/GenBank/DDBJ whole genome shotgun (WGS) entry which is preliminary data.</text>
</comment>
<evidence type="ECO:0000313" key="2">
    <source>
        <dbReference type="Proteomes" id="UP000814128"/>
    </source>
</evidence>
<dbReference type="EMBL" id="MU273707">
    <property type="protein sequence ID" value="KAI0028976.1"/>
    <property type="molecule type" value="Genomic_DNA"/>
</dbReference>
<keyword evidence="2" id="KW-1185">Reference proteome</keyword>
<name>A0ACB8QAZ6_9AGAM</name>